<dbReference type="InterPro" id="IPR042044">
    <property type="entry name" value="EXOC6PINT-1/Sec15/Tip20_C_dom2"/>
</dbReference>
<dbReference type="Pfam" id="PF20651">
    <property type="entry name" value="EXOC6_Sec15_N"/>
    <property type="match status" value="1"/>
</dbReference>
<evidence type="ECO:0000256" key="5">
    <source>
        <dbReference type="PIRNR" id="PIRNR025007"/>
    </source>
</evidence>
<protein>
    <recommendedName>
        <fullName evidence="5">Exocyst complex component SEC15</fullName>
    </recommendedName>
</protein>
<dbReference type="PANTHER" id="PTHR12702:SF0">
    <property type="entry name" value="EXOCYST COMPLEX COMPONENT 6"/>
    <property type="match status" value="1"/>
</dbReference>
<evidence type="ECO:0000256" key="3">
    <source>
        <dbReference type="ARBA" id="ARBA00022483"/>
    </source>
</evidence>
<evidence type="ECO:0000256" key="2">
    <source>
        <dbReference type="ARBA" id="ARBA00022448"/>
    </source>
</evidence>
<evidence type="ECO:0000313" key="10">
    <source>
        <dbReference type="Proteomes" id="UP000053558"/>
    </source>
</evidence>
<dbReference type="GO" id="GO:0000145">
    <property type="term" value="C:exocyst"/>
    <property type="evidence" value="ECO:0007669"/>
    <property type="project" value="UniProtKB-UniRule"/>
</dbReference>
<organism evidence="9 10">
    <name type="scientific">Coniophora puteana (strain RWD-64-598)</name>
    <name type="common">Brown rot fungus</name>
    <dbReference type="NCBI Taxonomy" id="741705"/>
    <lineage>
        <taxon>Eukaryota</taxon>
        <taxon>Fungi</taxon>
        <taxon>Dikarya</taxon>
        <taxon>Basidiomycota</taxon>
        <taxon>Agaricomycotina</taxon>
        <taxon>Agaricomycetes</taxon>
        <taxon>Agaricomycetidae</taxon>
        <taxon>Boletales</taxon>
        <taxon>Coniophorineae</taxon>
        <taxon>Coniophoraceae</taxon>
        <taxon>Coniophora</taxon>
    </lineage>
</organism>
<keyword evidence="4" id="KW-0175">Coiled coil</keyword>
<dbReference type="InterPro" id="IPR048359">
    <property type="entry name" value="EXOC6_Sec15_N"/>
</dbReference>
<dbReference type="GO" id="GO:0090522">
    <property type="term" value="P:vesicle tethering involved in exocytosis"/>
    <property type="evidence" value="ECO:0007669"/>
    <property type="project" value="UniProtKB-UniRule"/>
</dbReference>
<name>A0A5M3MUA9_CONPW</name>
<dbReference type="OMA" id="FPFHSEQ"/>
<dbReference type="Gene3D" id="1.10.357.30">
    <property type="entry name" value="Exocyst complex subunit Sec15 C-terminal domain, N-terminal subdomain"/>
    <property type="match status" value="1"/>
</dbReference>
<dbReference type="KEGG" id="cput:CONPUDRAFT_103416"/>
<dbReference type="Pfam" id="PF04091">
    <property type="entry name" value="Sec15_C"/>
    <property type="match status" value="1"/>
</dbReference>
<dbReference type="Gene3D" id="1.20.58.670">
    <property type="entry name" value="Dsl1p vesicle tethering complex, Tip20p subunit, domain D"/>
    <property type="match status" value="1"/>
</dbReference>
<dbReference type="OrthoDB" id="10267033at2759"/>
<dbReference type="EMBL" id="JH711577">
    <property type="protein sequence ID" value="EIW82354.1"/>
    <property type="molecule type" value="Genomic_DNA"/>
</dbReference>
<dbReference type="InterPro" id="IPR007225">
    <property type="entry name" value="EXOC6/Sec15"/>
</dbReference>
<evidence type="ECO:0000259" key="8">
    <source>
        <dbReference type="Pfam" id="PF20651"/>
    </source>
</evidence>
<proteinExistence type="inferred from homology"/>
<gene>
    <name evidence="9" type="ORF">CONPUDRAFT_103416</name>
</gene>
<keyword evidence="3 5" id="KW-0268">Exocytosis</keyword>
<evidence type="ECO:0000313" key="9">
    <source>
        <dbReference type="EMBL" id="EIW82354.1"/>
    </source>
</evidence>
<feature type="region of interest" description="Disordered" evidence="6">
    <location>
        <begin position="749"/>
        <end position="778"/>
    </location>
</feature>
<dbReference type="InterPro" id="IPR046361">
    <property type="entry name" value="EXOC6/Sec15_C"/>
</dbReference>
<comment type="caution">
    <text evidence="9">The sequence shown here is derived from an EMBL/GenBank/DDBJ whole genome shotgun (WGS) entry which is preliminary data.</text>
</comment>
<evidence type="ECO:0000259" key="7">
    <source>
        <dbReference type="Pfam" id="PF04091"/>
    </source>
</evidence>
<feature type="domain" description="Exocyst complex component EXOC6/Sec15 N-terminal" evidence="8">
    <location>
        <begin position="55"/>
        <end position="223"/>
    </location>
</feature>
<keyword evidence="2 5" id="KW-0813">Transport</keyword>
<dbReference type="GO" id="GO:0016020">
    <property type="term" value="C:membrane"/>
    <property type="evidence" value="ECO:0007669"/>
    <property type="project" value="TreeGrafter"/>
</dbReference>
<comment type="function">
    <text evidence="5">Component of the exocyst complex involved in the docking of exocytic vesicles with fusion sites on the plasma membrane.</text>
</comment>
<dbReference type="PANTHER" id="PTHR12702">
    <property type="entry name" value="SEC15"/>
    <property type="match status" value="1"/>
</dbReference>
<keyword evidence="10" id="KW-1185">Reference proteome</keyword>
<sequence>MPPRRRPVHTVDSIDQQLQQIHLLDPSSSSENLEQLGPIINQIYSNRQQEAYLRNLQALVEAKDSEIERICTENYQEFISSVSTLFTVKSYTTSLRDKIDTLDASVAQVGKGVLEKKKALLQSKKTAANLDEAIDTLQACLKVLDVVNRVGDMIREGKYWSALRSLEDIQNMPSTSLSQTPFYQHLLSSLPSLRTQIQDAVIASMKQWLLEIRNVSGQVGQLALEAMEIRSRKWRSKREKDSLLRLSRVGSAVEMVAHERTDTSPLDNDKLQVDFKPLYQCIHIYTSLDSLEVLRKSYQGDRKAQSDLILPSPFPLSSLVSLTQEVCGFFIIESHVLQTTGNFRSEREVEELYEALLTRFTSSIQSTLTDQTEPDTLLKVKECLVSLIMTLESYSYPTHALNSFVLLMFQKYSTSLESQFSRRFENIVLQDDGIAMEAGTASERDTILGVVWISPAEQERLMEASLPLVLPWSQSFYLCCQDIRLFVQKFYQFIEGVSQHHGSIDDFLNKSLDKLLTNHISENISKRLFSIPTLSQVAQVVSDLEHFQAASPELERSLTTLRSTQRGGTIRLGSATSFGNTQTRAITRITGLIASKLDDFFELAEYDWTPSRRENMPSMYLYELVNWLTTVVDSLIIKNEYIDQAYAGAVAYIAECLQNFLIGPNVNAMNENAVSNILVDIGFLQDEFNRIGRRHLNEVFAELRAMASIVLNDNVQDYLLPQVRKTTYGMIKPKRLQTLLEKLAKYGSSCRDGPSRELGEKRRKEADAVGRVFPGENR</sequence>
<dbReference type="GO" id="GO:0006893">
    <property type="term" value="P:Golgi to plasma membrane transport"/>
    <property type="evidence" value="ECO:0007669"/>
    <property type="project" value="TreeGrafter"/>
</dbReference>
<dbReference type="GO" id="GO:0006886">
    <property type="term" value="P:intracellular protein transport"/>
    <property type="evidence" value="ECO:0007669"/>
    <property type="project" value="InterPro"/>
</dbReference>
<dbReference type="GeneID" id="19198418"/>
<evidence type="ECO:0000256" key="4">
    <source>
        <dbReference type="ARBA" id="ARBA00023054"/>
    </source>
</evidence>
<reference evidence="10" key="1">
    <citation type="journal article" date="2012" name="Science">
        <title>The Paleozoic origin of enzymatic lignin decomposition reconstructed from 31 fungal genomes.</title>
        <authorList>
            <person name="Floudas D."/>
            <person name="Binder M."/>
            <person name="Riley R."/>
            <person name="Barry K."/>
            <person name="Blanchette R.A."/>
            <person name="Henrissat B."/>
            <person name="Martinez A.T."/>
            <person name="Otillar R."/>
            <person name="Spatafora J.W."/>
            <person name="Yadav J.S."/>
            <person name="Aerts A."/>
            <person name="Benoit I."/>
            <person name="Boyd A."/>
            <person name="Carlson A."/>
            <person name="Copeland A."/>
            <person name="Coutinho P.M."/>
            <person name="de Vries R.P."/>
            <person name="Ferreira P."/>
            <person name="Findley K."/>
            <person name="Foster B."/>
            <person name="Gaskell J."/>
            <person name="Glotzer D."/>
            <person name="Gorecki P."/>
            <person name="Heitman J."/>
            <person name="Hesse C."/>
            <person name="Hori C."/>
            <person name="Igarashi K."/>
            <person name="Jurgens J.A."/>
            <person name="Kallen N."/>
            <person name="Kersten P."/>
            <person name="Kohler A."/>
            <person name="Kuees U."/>
            <person name="Kumar T.K.A."/>
            <person name="Kuo A."/>
            <person name="LaButti K."/>
            <person name="Larrondo L.F."/>
            <person name="Lindquist E."/>
            <person name="Ling A."/>
            <person name="Lombard V."/>
            <person name="Lucas S."/>
            <person name="Lundell T."/>
            <person name="Martin R."/>
            <person name="McLaughlin D.J."/>
            <person name="Morgenstern I."/>
            <person name="Morin E."/>
            <person name="Murat C."/>
            <person name="Nagy L.G."/>
            <person name="Nolan M."/>
            <person name="Ohm R.A."/>
            <person name="Patyshakuliyeva A."/>
            <person name="Rokas A."/>
            <person name="Ruiz-Duenas F.J."/>
            <person name="Sabat G."/>
            <person name="Salamov A."/>
            <person name="Samejima M."/>
            <person name="Schmutz J."/>
            <person name="Slot J.C."/>
            <person name="St John F."/>
            <person name="Stenlid J."/>
            <person name="Sun H."/>
            <person name="Sun S."/>
            <person name="Syed K."/>
            <person name="Tsang A."/>
            <person name="Wiebenga A."/>
            <person name="Young D."/>
            <person name="Pisabarro A."/>
            <person name="Eastwood D.C."/>
            <person name="Martin F."/>
            <person name="Cullen D."/>
            <person name="Grigoriev I.V."/>
            <person name="Hibbett D.S."/>
        </authorList>
    </citation>
    <scope>NUCLEOTIDE SEQUENCE [LARGE SCALE GENOMIC DNA]</scope>
    <source>
        <strain evidence="10">RWD-64-598 SS2</strain>
    </source>
</reference>
<feature type="compositionally biased region" description="Basic and acidic residues" evidence="6">
    <location>
        <begin position="753"/>
        <end position="768"/>
    </location>
</feature>
<accession>A0A5M3MUA9</accession>
<dbReference type="AlphaFoldDB" id="A0A5M3MUA9"/>
<feature type="domain" description="Exocyst complex subunit EXOC6/Sec15 C-terminal" evidence="7">
    <location>
        <begin position="401"/>
        <end position="742"/>
    </location>
</feature>
<dbReference type="Proteomes" id="UP000053558">
    <property type="component" value="Unassembled WGS sequence"/>
</dbReference>
<comment type="similarity">
    <text evidence="1 5">Belongs to the SEC15 family.</text>
</comment>
<dbReference type="PIRSF" id="PIRSF025007">
    <property type="entry name" value="Sec15"/>
    <property type="match status" value="1"/>
</dbReference>
<dbReference type="InterPro" id="IPR042045">
    <property type="entry name" value="EXOC6/Sec15_C_dom1"/>
</dbReference>
<evidence type="ECO:0000256" key="6">
    <source>
        <dbReference type="SAM" id="MobiDB-lite"/>
    </source>
</evidence>
<dbReference type="RefSeq" id="XP_007768050.1">
    <property type="nucleotide sequence ID" value="XM_007769860.1"/>
</dbReference>
<evidence type="ECO:0000256" key="1">
    <source>
        <dbReference type="ARBA" id="ARBA00007944"/>
    </source>
</evidence>